<protein>
    <recommendedName>
        <fullName evidence="14">Taste receptor type 2</fullName>
    </recommendedName>
</protein>
<keyword evidence="8 14" id="KW-0472">Membrane</keyword>
<dbReference type="Gene3D" id="1.20.1070.10">
    <property type="entry name" value="Rhodopsin 7-helix transmembrane proteins"/>
    <property type="match status" value="1"/>
</dbReference>
<feature type="transmembrane region" description="Helical" evidence="15">
    <location>
        <begin position="129"/>
        <end position="151"/>
    </location>
</feature>
<keyword evidence="7 14" id="KW-0297">G-protein coupled receptor</keyword>
<evidence type="ECO:0000256" key="6">
    <source>
        <dbReference type="ARBA" id="ARBA00022989"/>
    </source>
</evidence>
<name>G5C2M6_HETGA</name>
<comment type="subcellular location">
    <subcellularLocation>
        <location evidence="1 14">Membrane</location>
        <topology evidence="1 14">Multi-pass membrane protein</topology>
    </subcellularLocation>
</comment>
<dbReference type="Proteomes" id="UP000694906">
    <property type="component" value="Unplaced"/>
</dbReference>
<evidence type="ECO:0000256" key="10">
    <source>
        <dbReference type="ARBA" id="ARBA00023180"/>
    </source>
</evidence>
<dbReference type="OrthoDB" id="9896661at2759"/>
<dbReference type="KEGG" id="hgl:101704154"/>
<evidence type="ECO:0000256" key="7">
    <source>
        <dbReference type="ARBA" id="ARBA00023040"/>
    </source>
</evidence>
<evidence type="ECO:0000256" key="9">
    <source>
        <dbReference type="ARBA" id="ARBA00023170"/>
    </source>
</evidence>
<evidence type="ECO:0000313" key="17">
    <source>
        <dbReference type="Proteomes" id="UP000006813"/>
    </source>
</evidence>
<dbReference type="eggNOG" id="ENOG502S2SI">
    <property type="taxonomic scope" value="Eukaryota"/>
</dbReference>
<evidence type="ECO:0000256" key="3">
    <source>
        <dbReference type="ARBA" id="ARBA00022480"/>
    </source>
</evidence>
<evidence type="ECO:0000256" key="2">
    <source>
        <dbReference type="ARBA" id="ARBA00007376"/>
    </source>
</evidence>
<evidence type="ECO:0000256" key="11">
    <source>
        <dbReference type="ARBA" id="ARBA00023224"/>
    </source>
</evidence>
<dbReference type="OMA" id="FCLQWVG"/>
<reference evidence="19" key="2">
    <citation type="submission" date="2025-04" db="UniProtKB">
        <authorList>
            <consortium name="RefSeq"/>
        </authorList>
    </citation>
    <scope>IDENTIFICATION</scope>
</reference>
<evidence type="ECO:0000256" key="14">
    <source>
        <dbReference type="RuleBase" id="RU004424"/>
    </source>
</evidence>
<keyword evidence="4 14" id="KW-0716">Sensory transduction</keyword>
<dbReference type="PANTHER" id="PTHR11394:SF73">
    <property type="entry name" value="TASTE RECEPTOR TYPE 2 MEMBER 41"/>
    <property type="match status" value="1"/>
</dbReference>
<accession>G5C2M6</accession>
<keyword evidence="18" id="KW-1185">Reference proteome</keyword>
<dbReference type="STRING" id="10181.G5C2M6"/>
<dbReference type="GO" id="GO:0033038">
    <property type="term" value="F:bitter taste receptor activity"/>
    <property type="evidence" value="ECO:0007669"/>
    <property type="project" value="InterPro"/>
</dbReference>
<sequence>MEPALTIFFALLFVLVCVLGILANGFIVLMLSRERLRRGRLLPSDMILFGLGASRCGHQCLGLVYNFYYSFHLVDFSKSLARQFISLQMEFLNSSTFWFAAWLSVLFCVKIANFSHPAFFWLKWRLPALVPWLLLGSVLISLLVTLLFLWGNFSVYQSFLMSKLSGNLTEKEWNRNLEIRYYMPLKLVVLSIPCSLFLVSILLLIGSLRKHSLRMQNNAHDPQGHSNQVHTRALKSLISFLVLYALSFVFLVIDATVIITSDSRWYWPWQILVYLSLSIHPFILIRSNLKLRGMVRQLLVLFRAFWVP</sequence>
<keyword evidence="5 14" id="KW-0812">Transmembrane</keyword>
<keyword evidence="10" id="KW-0325">Glycoprotein</keyword>
<dbReference type="GO" id="GO:0016020">
    <property type="term" value="C:membrane"/>
    <property type="evidence" value="ECO:0007669"/>
    <property type="project" value="UniProtKB-SubCell"/>
</dbReference>
<proteinExistence type="inferred from homology"/>
<evidence type="ECO:0000256" key="13">
    <source>
        <dbReference type="RuleBase" id="RU004423"/>
    </source>
</evidence>
<dbReference type="AlphaFoldDB" id="G5C2M6"/>
<evidence type="ECO:0000313" key="18">
    <source>
        <dbReference type="Proteomes" id="UP000694906"/>
    </source>
</evidence>
<keyword evidence="3 14" id="KW-0919">Taste</keyword>
<dbReference type="InParanoid" id="G5C2M6"/>
<keyword evidence="6 15" id="KW-1133">Transmembrane helix</keyword>
<feature type="transmembrane region" description="Helical" evidence="15">
    <location>
        <begin position="181"/>
        <end position="205"/>
    </location>
</feature>
<feature type="transmembrane region" description="Helical" evidence="15">
    <location>
        <begin position="237"/>
        <end position="259"/>
    </location>
</feature>
<keyword evidence="9 14" id="KW-0675">Receptor</keyword>
<evidence type="ECO:0000256" key="8">
    <source>
        <dbReference type="ARBA" id="ARBA00023136"/>
    </source>
</evidence>
<reference evidence="16 17" key="1">
    <citation type="journal article" date="2011" name="Nature">
        <title>Genome sequencing reveals insights into physiology and longevity of the naked mole rat.</title>
        <authorList>
            <person name="Kim E.B."/>
            <person name="Fang X."/>
            <person name="Fushan A.A."/>
            <person name="Huang Z."/>
            <person name="Lobanov A.V."/>
            <person name="Han L."/>
            <person name="Marino S.M."/>
            <person name="Sun X."/>
            <person name="Turanov A.A."/>
            <person name="Yang P."/>
            <person name="Yim S.H."/>
            <person name="Zhao X."/>
            <person name="Kasaikina M.V."/>
            <person name="Stoletzki N."/>
            <person name="Peng C."/>
            <person name="Polak P."/>
            <person name="Xiong Z."/>
            <person name="Kiezun A."/>
            <person name="Zhu Y."/>
            <person name="Chen Y."/>
            <person name="Kryukov G.V."/>
            <person name="Zhang Q."/>
            <person name="Peshkin L."/>
            <person name="Yang L."/>
            <person name="Bronson R.T."/>
            <person name="Buffenstein R."/>
            <person name="Wang B."/>
            <person name="Han C."/>
            <person name="Li Q."/>
            <person name="Chen L."/>
            <person name="Zhao W."/>
            <person name="Sunyaev S.R."/>
            <person name="Park T.J."/>
            <person name="Zhang G."/>
            <person name="Wang J."/>
            <person name="Gladyshev V.N."/>
        </authorList>
    </citation>
    <scope>NUCLEOTIDE SEQUENCE [LARGE SCALE GENOMIC DNA]</scope>
</reference>
<evidence type="ECO:0000256" key="12">
    <source>
        <dbReference type="ARBA" id="ARBA00024847"/>
    </source>
</evidence>
<evidence type="ECO:0000256" key="5">
    <source>
        <dbReference type="ARBA" id="ARBA00022692"/>
    </source>
</evidence>
<dbReference type="GeneID" id="101704154"/>
<dbReference type="InterPro" id="IPR007960">
    <property type="entry name" value="TAS2R"/>
</dbReference>
<evidence type="ECO:0000313" key="16">
    <source>
        <dbReference type="EMBL" id="EHB15787.1"/>
    </source>
</evidence>
<feature type="transmembrane region" description="Helical" evidence="15">
    <location>
        <begin position="265"/>
        <end position="285"/>
    </location>
</feature>
<dbReference type="SUPFAM" id="SSF81321">
    <property type="entry name" value="Family A G protein-coupled receptor-like"/>
    <property type="match status" value="1"/>
</dbReference>
<evidence type="ECO:0000256" key="15">
    <source>
        <dbReference type="SAM" id="Phobius"/>
    </source>
</evidence>
<dbReference type="Proteomes" id="UP000006813">
    <property type="component" value="Unassembled WGS sequence"/>
</dbReference>
<evidence type="ECO:0000256" key="4">
    <source>
        <dbReference type="ARBA" id="ARBA00022606"/>
    </source>
</evidence>
<organism evidence="16 17">
    <name type="scientific">Heterocephalus glaber</name>
    <name type="common">Naked mole rat</name>
    <dbReference type="NCBI Taxonomy" id="10181"/>
    <lineage>
        <taxon>Eukaryota</taxon>
        <taxon>Metazoa</taxon>
        <taxon>Chordata</taxon>
        <taxon>Craniata</taxon>
        <taxon>Vertebrata</taxon>
        <taxon>Euteleostomi</taxon>
        <taxon>Mammalia</taxon>
        <taxon>Eutheria</taxon>
        <taxon>Euarchontoglires</taxon>
        <taxon>Glires</taxon>
        <taxon>Rodentia</taxon>
        <taxon>Hystricomorpha</taxon>
        <taxon>Bathyergidae</taxon>
        <taxon>Heterocephalus</taxon>
    </lineage>
</organism>
<dbReference type="FunFam" id="1.20.1070.10:FF:000055">
    <property type="entry name" value="Taste receptor type 2"/>
    <property type="match status" value="1"/>
</dbReference>
<dbReference type="GO" id="GO:0004930">
    <property type="term" value="F:G protein-coupled receptor activity"/>
    <property type="evidence" value="ECO:0007669"/>
    <property type="project" value="UniProtKB-KW"/>
</dbReference>
<feature type="transmembrane region" description="Helical" evidence="15">
    <location>
        <begin position="6"/>
        <end position="31"/>
    </location>
</feature>
<keyword evidence="11 14" id="KW-0807">Transducer</keyword>
<gene>
    <name evidence="19" type="primary">LOC101704154</name>
    <name evidence="16" type="ORF">GW7_09043</name>
</gene>
<dbReference type="RefSeq" id="XP_004860605.1">
    <property type="nucleotide sequence ID" value="XM_004860548.1"/>
</dbReference>
<dbReference type="PANTHER" id="PTHR11394">
    <property type="entry name" value="TASTE RECEPTOR TYPE 2"/>
    <property type="match status" value="1"/>
</dbReference>
<evidence type="ECO:0000256" key="1">
    <source>
        <dbReference type="ARBA" id="ARBA00004141"/>
    </source>
</evidence>
<comment type="function">
    <text evidence="12">Receptor that may play a role in the perception of bitterness and is gustducin-linked. May play a role in sensing the chemical composition of the gastrointestinal content. The activity of this receptor may stimulate alpha gustducin, mediate PLC-beta-2 activation and lead to the gating of TRPM5.</text>
</comment>
<feature type="transmembrane region" description="Helical" evidence="15">
    <location>
        <begin position="52"/>
        <end position="71"/>
    </location>
</feature>
<dbReference type="Pfam" id="PF05296">
    <property type="entry name" value="TAS2R"/>
    <property type="match status" value="1"/>
</dbReference>
<comment type="similarity">
    <text evidence="2 13">Belongs to the G-protein coupled receptor T2R family.</text>
</comment>
<dbReference type="EMBL" id="JH173089">
    <property type="protein sequence ID" value="EHB15787.1"/>
    <property type="molecule type" value="Genomic_DNA"/>
</dbReference>
<evidence type="ECO:0000313" key="19">
    <source>
        <dbReference type="RefSeq" id="XP_004860605.1"/>
    </source>
</evidence>